<evidence type="ECO:0000259" key="13">
    <source>
        <dbReference type="Pfam" id="PF23598"/>
    </source>
</evidence>
<dbReference type="SUPFAM" id="SSF52047">
    <property type="entry name" value="RNI-like"/>
    <property type="match status" value="2"/>
</dbReference>
<evidence type="ECO:0000256" key="8">
    <source>
        <dbReference type="ARBA" id="ARBA00022989"/>
    </source>
</evidence>
<name>M7ZQ62_TRIUA</name>
<dbReference type="Pfam" id="PF26133">
    <property type="entry name" value="DUF8039"/>
    <property type="match status" value="1"/>
</dbReference>
<feature type="compositionally biased region" description="Basic residues" evidence="11">
    <location>
        <begin position="45"/>
        <end position="54"/>
    </location>
</feature>
<evidence type="ECO:0000256" key="2">
    <source>
        <dbReference type="ARBA" id="ARBA00009592"/>
    </source>
</evidence>
<proteinExistence type="inferred from homology"/>
<feature type="region of interest" description="Disordered" evidence="11">
    <location>
        <begin position="1628"/>
        <end position="1648"/>
    </location>
</feature>
<feature type="compositionally biased region" description="Polar residues" evidence="11">
    <location>
        <begin position="370"/>
        <end position="381"/>
    </location>
</feature>
<evidence type="ECO:0000256" key="5">
    <source>
        <dbReference type="ARBA" id="ARBA00022692"/>
    </source>
</evidence>
<feature type="region of interest" description="Disordered" evidence="11">
    <location>
        <begin position="199"/>
        <end position="220"/>
    </location>
</feature>
<keyword evidence="7" id="KW-0677">Repeat</keyword>
<dbReference type="FunFam" id="3.80.10.10:FF:000383">
    <property type="entry name" value="Leucine-rich repeat receptor protein kinase EMS1"/>
    <property type="match status" value="1"/>
</dbReference>
<evidence type="ECO:0000313" key="15">
    <source>
        <dbReference type="EMBL" id="EMS65378.1"/>
    </source>
</evidence>
<keyword evidence="15" id="KW-0675">Receptor</keyword>
<evidence type="ECO:0000256" key="9">
    <source>
        <dbReference type="ARBA" id="ARBA00023136"/>
    </source>
</evidence>
<evidence type="ECO:0000256" key="4">
    <source>
        <dbReference type="ARBA" id="ARBA00022614"/>
    </source>
</evidence>
<evidence type="ECO:0000259" key="14">
    <source>
        <dbReference type="Pfam" id="PF26133"/>
    </source>
</evidence>
<keyword evidence="10" id="KW-0325">Glycoprotein</keyword>
<feature type="compositionally biased region" description="Basic and acidic residues" evidence="11">
    <location>
        <begin position="343"/>
        <end position="360"/>
    </location>
</feature>
<feature type="domain" description="Disease resistance R13L4/SHOC-2-like LRR" evidence="13">
    <location>
        <begin position="936"/>
        <end position="1119"/>
    </location>
</feature>
<dbReference type="InterPro" id="IPR003591">
    <property type="entry name" value="Leu-rich_rpt_typical-subtyp"/>
</dbReference>
<keyword evidence="6" id="KW-0732">Signal</keyword>
<dbReference type="EMBL" id="KD044799">
    <property type="protein sequence ID" value="EMS65378.1"/>
    <property type="molecule type" value="Genomic_DNA"/>
</dbReference>
<feature type="region of interest" description="Disordered" evidence="11">
    <location>
        <begin position="343"/>
        <end position="383"/>
    </location>
</feature>
<feature type="compositionally biased region" description="Basic and acidic residues" evidence="11">
    <location>
        <begin position="21"/>
        <end position="33"/>
    </location>
</feature>
<feature type="domain" description="DUF8039" evidence="14">
    <location>
        <begin position="394"/>
        <end position="462"/>
    </location>
</feature>
<feature type="region of interest" description="Disordered" evidence="11">
    <location>
        <begin position="1"/>
        <end position="57"/>
    </location>
</feature>
<comment type="similarity">
    <text evidence="2">Belongs to the RLP family.</text>
</comment>
<dbReference type="SUPFAM" id="SSF52058">
    <property type="entry name" value="L domain-like"/>
    <property type="match status" value="1"/>
</dbReference>
<dbReference type="GO" id="GO:0005886">
    <property type="term" value="C:plasma membrane"/>
    <property type="evidence" value="ECO:0007669"/>
    <property type="project" value="UniProtKB-SubCell"/>
</dbReference>
<comment type="subcellular location">
    <subcellularLocation>
        <location evidence="1">Cell membrane</location>
        <topology evidence="1">Single-pass type I membrane protein</topology>
    </subcellularLocation>
</comment>
<keyword evidence="9 12" id="KW-0472">Membrane</keyword>
<dbReference type="Pfam" id="PF23598">
    <property type="entry name" value="LRR_14"/>
    <property type="match status" value="1"/>
</dbReference>
<accession>M7ZQ62</accession>
<dbReference type="FunFam" id="3.80.10.10:FF:000213">
    <property type="entry name" value="Tyrosine-sulfated glycopeptide receptor 1"/>
    <property type="match status" value="1"/>
</dbReference>
<evidence type="ECO:0000256" key="11">
    <source>
        <dbReference type="SAM" id="MobiDB-lite"/>
    </source>
</evidence>
<dbReference type="Pfam" id="PF13855">
    <property type="entry name" value="LRR_8"/>
    <property type="match status" value="1"/>
</dbReference>
<evidence type="ECO:0000256" key="10">
    <source>
        <dbReference type="ARBA" id="ARBA00023180"/>
    </source>
</evidence>
<dbReference type="STRING" id="4572.M7ZQ62"/>
<keyword evidence="3" id="KW-1003">Cell membrane</keyword>
<dbReference type="PANTHER" id="PTHR48061">
    <property type="entry name" value="LEUCINE-RICH REPEAT RECEPTOR PROTEIN KINASE EMS1-LIKE-RELATED"/>
    <property type="match status" value="1"/>
</dbReference>
<keyword evidence="5 12" id="KW-0812">Transmembrane</keyword>
<dbReference type="SMART" id="SM00369">
    <property type="entry name" value="LRR_TYP"/>
    <property type="match status" value="8"/>
</dbReference>
<evidence type="ECO:0000256" key="3">
    <source>
        <dbReference type="ARBA" id="ARBA00022475"/>
    </source>
</evidence>
<keyword evidence="8 12" id="KW-1133">Transmembrane helix</keyword>
<protein>
    <submittedName>
        <fullName evidence="15">Receptor-like protein 12</fullName>
    </submittedName>
</protein>
<gene>
    <name evidence="15" type="ORF">TRIUR3_31682</name>
</gene>
<dbReference type="PANTHER" id="PTHR48061:SF13">
    <property type="entry name" value="LEUCINE-RICH REPEAT-CONTAINING N-TERMINAL PLANT-TYPE DOMAIN-CONTAINING PROTEIN"/>
    <property type="match status" value="1"/>
</dbReference>
<dbReference type="Gene3D" id="3.80.10.10">
    <property type="entry name" value="Ribonuclease Inhibitor"/>
    <property type="match status" value="3"/>
</dbReference>
<feature type="transmembrane region" description="Helical" evidence="12">
    <location>
        <begin position="1564"/>
        <end position="1587"/>
    </location>
</feature>
<dbReference type="InterPro" id="IPR032675">
    <property type="entry name" value="LRR_dom_sf"/>
</dbReference>
<organism evidence="15">
    <name type="scientific">Triticum urartu</name>
    <name type="common">Red wild einkorn</name>
    <name type="synonym">Crithodium urartu</name>
    <dbReference type="NCBI Taxonomy" id="4572"/>
    <lineage>
        <taxon>Eukaryota</taxon>
        <taxon>Viridiplantae</taxon>
        <taxon>Streptophyta</taxon>
        <taxon>Embryophyta</taxon>
        <taxon>Tracheophyta</taxon>
        <taxon>Spermatophyta</taxon>
        <taxon>Magnoliopsida</taxon>
        <taxon>Liliopsida</taxon>
        <taxon>Poales</taxon>
        <taxon>Poaceae</taxon>
        <taxon>BOP clade</taxon>
        <taxon>Pooideae</taxon>
        <taxon>Triticodae</taxon>
        <taxon>Triticeae</taxon>
        <taxon>Triticinae</taxon>
        <taxon>Triticum</taxon>
    </lineage>
</organism>
<sequence>MEHGRDEEAEEVLGDIILAEEGDRGDGSGDRTKSGQPSGSSTTSVKRRGPKKKLRSDERFEITAIARDGQLIEPIRTKEAFSAQCGVLVRDKIPISIHQWYKPKNEDPEVSYVNDMQKDDLWTELKANFTLPPEEDPEKPVKEQLIKSHALKKMADLVRRWKNDLKTFVDKEETPEFIGKYEKIRDHWPAFLAHKTSKKSKKMSATNKENAVKKKLHHRTGSGGYLKARPKYNELARSYRTWFFGASGTLDPISGKCVWTDEQMRIPIKRLQHYIDAAQQETFVPDRENDELTMALGNLEHPGRTRGTPGSVSWKAGFPDACGYKCQERRKKVEHAQIPTLHERVQALEEREVARSKRPAETTPEATPPSQRRSSVASTELLQPEHVLTAPASYPVDAITESQHCHLMTQWQNFKVKAVVGSVRPLEPDATSHCRLIPEGYARVTADEITEGFEDLQLDHTPEKLPYERTPEENAKIARAEVTNFFQRVKAKKHPPSEEKVDPVKAKSTLAALTKPPKSPPKGNYDRIIAKTFVEVERSGSTVSSDIVANDPRMVPDYSNLRDYLPDDVHYDFLEVEEHKYEYGKPLVKDERSLRKMMRRFHDWYMKTCRESRWRDTLTLRVREEHDLVGIELLNVPFEEFFQFFNQMDLDKSTVTCYCLLEIAELKKRQIGDIGFINTNLIDATESAGLHPALFELTSLSYLDLSSNSFDESELPTVGFERLTELTYLNLSYTDLVGKIPHGIRRLRKLVSLDFTNWIYLVEGDNDYFLPLGEGRWPIVEPDIGSFVANLSNLKELYLGNVDLSGNGATWCSAFANSTPQLQVLNLPNTHIDAPICESLSTIRSLTKINLNYNKVYGQIPESFADLPSLSVLKLAYNRLHGRFPMRIFQNTNLTAVDVSYNSKVSGLLPNFSSHNIMMKELLFSNTNFSGPIPRSISNLTSLKKLGIAATDFHQEQLPTSIGELRSLTSLQVSGAGIVGEIPSWVANLTYLETLQFSNCGLSGQVPSFIGNLENLITLKLYACNFSGQVPPHLCNLTQLGTINLHSNSFRGTIQLSSFFKMPNLFSLNLSNNKLSVVDGEYNSSWASIQNFDTLCLASCNISKLPNTLKHMHRVEVLDLSNNHIHGPLPQWAWDNWIKSLILMNISYNQFSSGIGYGPVISANMFVIDISYNLFEGPIPIPGPQNQLFDCSNNHFSSMPFNFGSHLSSISLLMAPGNKLSGEIPQSICEATSLMLLDLSNNDLIGSIPSCLMDDMSRLNVLNLKGNQLHGRLPNSLKQDCAFEALDFSDNQIEGQLPRSLAACKDLEVFDVGKNLINDTFPCWMSMLPKLQVLVLKSNWFIGDVGPSISEDQNSCEFGKLRIIDLASNNFSGLLRNEWFMSMGSMMTKDVNETLVMENQYDLLGQTYQFTTAITYKGSDISFSKILRTIVIIDVSNNAFYGPIPESIGDLVLLGGLNMSHNALIGPIPSQLGMLHQLESLDLSSNELSGEIPLELASLDFLSVLNLSYNQLRGRIPESSHFLTFSDLSFLGNIGLCGFQVSKACNNMTPDTVLHHPKKVSIDIVLFLFAGLGFGIGFAVAIILTWVRVSRITEVLTQPTCLSWSVLMGRSNSSKEGRTTSDLVLQHETSEDLASPPRNFSVASMFTP</sequence>
<evidence type="ECO:0000256" key="6">
    <source>
        <dbReference type="ARBA" id="ARBA00022729"/>
    </source>
</evidence>
<dbReference type="PROSITE" id="PS51450">
    <property type="entry name" value="LRR"/>
    <property type="match status" value="1"/>
</dbReference>
<evidence type="ECO:0000256" key="7">
    <source>
        <dbReference type="ARBA" id="ARBA00022737"/>
    </source>
</evidence>
<dbReference type="InterPro" id="IPR055414">
    <property type="entry name" value="LRR_R13L4/SHOC2-like"/>
</dbReference>
<evidence type="ECO:0000256" key="12">
    <source>
        <dbReference type="SAM" id="Phobius"/>
    </source>
</evidence>
<dbReference type="eggNOG" id="KOG0619">
    <property type="taxonomic scope" value="Eukaryota"/>
</dbReference>
<dbReference type="Pfam" id="PF00560">
    <property type="entry name" value="LRR_1"/>
    <property type="match status" value="3"/>
</dbReference>
<reference evidence="15" key="1">
    <citation type="journal article" date="2013" name="Nature">
        <title>Draft genome of the wheat A-genome progenitor Triticum urartu.</title>
        <authorList>
            <person name="Ling H.Q."/>
            <person name="Zhao S."/>
            <person name="Liu D."/>
            <person name="Wang J."/>
            <person name="Sun H."/>
            <person name="Zhang C."/>
            <person name="Fan H."/>
            <person name="Li D."/>
            <person name="Dong L."/>
            <person name="Tao Y."/>
            <person name="Gao C."/>
            <person name="Wu H."/>
            <person name="Li Y."/>
            <person name="Cui Y."/>
            <person name="Guo X."/>
            <person name="Zheng S."/>
            <person name="Wang B."/>
            <person name="Yu K."/>
            <person name="Liang Q."/>
            <person name="Yang W."/>
            <person name="Lou X."/>
            <person name="Chen J."/>
            <person name="Feng M."/>
            <person name="Jian J."/>
            <person name="Zhang X."/>
            <person name="Luo G."/>
            <person name="Jiang Y."/>
            <person name="Liu J."/>
            <person name="Wang Z."/>
            <person name="Sha Y."/>
            <person name="Zhang B."/>
            <person name="Wu H."/>
            <person name="Tang D."/>
            <person name="Shen Q."/>
            <person name="Xue P."/>
            <person name="Zou S."/>
            <person name="Wang X."/>
            <person name="Liu X."/>
            <person name="Wang F."/>
            <person name="Yang Y."/>
            <person name="An X."/>
            <person name="Dong Z."/>
            <person name="Zhang K."/>
            <person name="Zhang X."/>
            <person name="Luo M.C."/>
            <person name="Dvorak J."/>
            <person name="Tong Y."/>
            <person name="Wang J."/>
            <person name="Yang H."/>
            <person name="Li Z."/>
            <person name="Wang D."/>
            <person name="Zhang A."/>
            <person name="Wang J."/>
        </authorList>
    </citation>
    <scope>NUCLEOTIDE SEQUENCE</scope>
</reference>
<dbReference type="InterPro" id="IPR058352">
    <property type="entry name" value="DUF8039"/>
</dbReference>
<dbReference type="InterPro" id="IPR046956">
    <property type="entry name" value="RLP23-like"/>
</dbReference>
<dbReference type="InterPro" id="IPR001611">
    <property type="entry name" value="Leu-rich_rpt"/>
</dbReference>
<keyword evidence="4" id="KW-0433">Leucine-rich repeat</keyword>
<evidence type="ECO:0000256" key="1">
    <source>
        <dbReference type="ARBA" id="ARBA00004251"/>
    </source>
</evidence>